<reference evidence="2" key="1">
    <citation type="submission" date="2018-01" db="EMBL/GenBank/DDBJ databases">
        <authorList>
            <person name="Mao J.F."/>
        </authorList>
    </citation>
    <scope>NUCLEOTIDE SEQUENCE</scope>
    <source>
        <strain evidence="2">Huo1</strain>
        <tissue evidence="2">Leaf</tissue>
    </source>
</reference>
<protein>
    <submittedName>
        <fullName evidence="2">Uncharacterized protein</fullName>
    </submittedName>
</protein>
<accession>A0A8X8XHM6</accession>
<sequence>MEDKFVHADDSTWKLIFQRDPSACAYYHRDEVEFCLLASLFGLTDIKDEYPREVITLSDTTEVIVLTETVEPNAPVRVCMYQSPADSDEVNSPMPGPSTRVRRKLFEVGAPCFDGTTSYKPPNRYSPANKHVLASPKASSCTSWSPFPASRKPAP</sequence>
<keyword evidence="3" id="KW-1185">Reference proteome</keyword>
<evidence type="ECO:0000313" key="2">
    <source>
        <dbReference type="EMBL" id="KAG6413950.1"/>
    </source>
</evidence>
<gene>
    <name evidence="2" type="ORF">SASPL_126666</name>
</gene>
<dbReference type="OrthoDB" id="10394353at2759"/>
<dbReference type="EMBL" id="PNBA02000009">
    <property type="protein sequence ID" value="KAG6413950.1"/>
    <property type="molecule type" value="Genomic_DNA"/>
</dbReference>
<proteinExistence type="predicted"/>
<dbReference type="AlphaFoldDB" id="A0A8X8XHM6"/>
<feature type="region of interest" description="Disordered" evidence="1">
    <location>
        <begin position="115"/>
        <end position="155"/>
    </location>
</feature>
<evidence type="ECO:0000313" key="3">
    <source>
        <dbReference type="Proteomes" id="UP000298416"/>
    </source>
</evidence>
<name>A0A8X8XHM6_SALSN</name>
<comment type="caution">
    <text evidence="2">The sequence shown here is derived from an EMBL/GenBank/DDBJ whole genome shotgun (WGS) entry which is preliminary data.</text>
</comment>
<reference evidence="2" key="2">
    <citation type="submission" date="2020-08" db="EMBL/GenBank/DDBJ databases">
        <title>Plant Genome Project.</title>
        <authorList>
            <person name="Zhang R.-G."/>
        </authorList>
    </citation>
    <scope>NUCLEOTIDE SEQUENCE</scope>
    <source>
        <strain evidence="2">Huo1</strain>
        <tissue evidence="2">Leaf</tissue>
    </source>
</reference>
<organism evidence="2">
    <name type="scientific">Salvia splendens</name>
    <name type="common">Scarlet sage</name>
    <dbReference type="NCBI Taxonomy" id="180675"/>
    <lineage>
        <taxon>Eukaryota</taxon>
        <taxon>Viridiplantae</taxon>
        <taxon>Streptophyta</taxon>
        <taxon>Embryophyta</taxon>
        <taxon>Tracheophyta</taxon>
        <taxon>Spermatophyta</taxon>
        <taxon>Magnoliopsida</taxon>
        <taxon>eudicotyledons</taxon>
        <taxon>Gunneridae</taxon>
        <taxon>Pentapetalae</taxon>
        <taxon>asterids</taxon>
        <taxon>lamiids</taxon>
        <taxon>Lamiales</taxon>
        <taxon>Lamiaceae</taxon>
        <taxon>Nepetoideae</taxon>
        <taxon>Mentheae</taxon>
        <taxon>Salviinae</taxon>
        <taxon>Salvia</taxon>
        <taxon>Salvia subgen. Calosphace</taxon>
        <taxon>core Calosphace</taxon>
    </lineage>
</organism>
<evidence type="ECO:0000256" key="1">
    <source>
        <dbReference type="SAM" id="MobiDB-lite"/>
    </source>
</evidence>
<dbReference type="Proteomes" id="UP000298416">
    <property type="component" value="Unassembled WGS sequence"/>
</dbReference>